<organism evidence="1 2">
    <name type="scientific">Tenacibaculum larymnensis</name>
    <dbReference type="NCBI Taxonomy" id="2878201"/>
    <lineage>
        <taxon>Bacteria</taxon>
        <taxon>Pseudomonadati</taxon>
        <taxon>Bacteroidota</taxon>
        <taxon>Flavobacteriia</taxon>
        <taxon>Flavobacteriales</taxon>
        <taxon>Flavobacteriaceae</taxon>
        <taxon>Tenacibaculum</taxon>
    </lineage>
</organism>
<accession>A0A9X4IQN7</accession>
<dbReference type="AlphaFoldDB" id="A0A9X4IQN7"/>
<dbReference type="Proteomes" id="UP001149303">
    <property type="component" value="Unassembled WGS sequence"/>
</dbReference>
<dbReference type="EMBL" id="JAIWJY010000005">
    <property type="protein sequence ID" value="MDE1207102.1"/>
    <property type="molecule type" value="Genomic_DNA"/>
</dbReference>
<reference evidence="1" key="1">
    <citation type="submission" date="2021-09" db="EMBL/GenBank/DDBJ databases">
        <authorList>
            <person name="Smyrli M."/>
        </authorList>
    </citation>
    <scope>NUCLEOTIDE SEQUENCE</scope>
    <source>
        <strain evidence="1">LAR25</strain>
    </source>
</reference>
<dbReference type="RefSeq" id="WP_274640232.1">
    <property type="nucleotide sequence ID" value="NZ_JAIWJY010000005.1"/>
</dbReference>
<keyword evidence="2" id="KW-1185">Reference proteome</keyword>
<evidence type="ECO:0000313" key="2">
    <source>
        <dbReference type="Proteomes" id="UP001149303"/>
    </source>
</evidence>
<protein>
    <submittedName>
        <fullName evidence="1">Uncharacterized protein</fullName>
    </submittedName>
</protein>
<proteinExistence type="predicted"/>
<comment type="caution">
    <text evidence="1">The sequence shown here is derived from an EMBL/GenBank/DDBJ whole genome shotgun (WGS) entry which is preliminary data.</text>
</comment>
<gene>
    <name evidence="1" type="ORF">LCI24_09880</name>
</gene>
<evidence type="ECO:0000313" key="1">
    <source>
        <dbReference type="EMBL" id="MDE1207102.1"/>
    </source>
</evidence>
<name>A0A9X4IQN7_9FLAO</name>
<sequence length="80" mass="8755">MKKRPPFQIGSTLKHIPTGTIIVLEKYDTQLVKSLGLSIGGGTTKSTPNYNFLYGKVSDSNTSFKGLSSEFELLKTNKAM</sequence>